<dbReference type="RefSeq" id="WP_142894216.1">
    <property type="nucleotide sequence ID" value="NZ_ML660052.1"/>
</dbReference>
<accession>A0A545U146</accession>
<comment type="caution">
    <text evidence="2">The sequence shown here is derived from an EMBL/GenBank/DDBJ whole genome shotgun (WGS) entry which is preliminary data.</text>
</comment>
<evidence type="ECO:0000313" key="2">
    <source>
        <dbReference type="EMBL" id="TQV83185.1"/>
    </source>
</evidence>
<dbReference type="OrthoDB" id="8430253at2"/>
<dbReference type="InterPro" id="IPR046578">
    <property type="entry name" value="DUF6638"/>
</dbReference>
<evidence type="ECO:0000313" key="3">
    <source>
        <dbReference type="Proteomes" id="UP000315252"/>
    </source>
</evidence>
<sequence>MRRLIERGLMYGNLVEVSSPTQVARYNAALEKLTGRRTALESFHIDLSGFSPEIGEELRDENYINPNGCNRQFILLTLAQAACPLMGAKFSTSRAILKQFIEDNRDVLFALTARDAVMGELVNSVYRIESVDDLLAIRTIRVEANTPRGLVSDAEDLLLGISRFLESDNAWWDEDTLDEMVSLAERVGDVSRHPLSPTEVTYRKGNFFTSHLGGLYVFRDVRQPALVYCDPGFDPATADMTAISIQDAGAVADFLRANRLVETVFDARGLDERGLLRQRLDFILVDHLASSGETGDLEKLTRDDLRSAVHRHLDALPEEFHQIAATLRAIDQGSARPPLKPEEPSYFYHLRSASHADRDLVNHLLAHVTPLDVRQLFICNKDRFYLHYREWGDAKRTYVTEFLVKEYAIDKRGVRDALFGPEPGMDAVEQSDETRLEDLEIAIEREGGSVPSSGALPESPDKPVAIPMPNPRPQSGSKPRPRPNVNAGPWGPRTRGRH</sequence>
<dbReference type="Proteomes" id="UP000315252">
    <property type="component" value="Unassembled WGS sequence"/>
</dbReference>
<gene>
    <name evidence="2" type="ORF">FKG95_00870</name>
</gene>
<protein>
    <submittedName>
        <fullName evidence="2">Uncharacterized protein</fullName>
    </submittedName>
</protein>
<name>A0A545U146_9PROT</name>
<proteinExistence type="predicted"/>
<dbReference type="AlphaFoldDB" id="A0A545U146"/>
<evidence type="ECO:0000256" key="1">
    <source>
        <dbReference type="SAM" id="MobiDB-lite"/>
    </source>
</evidence>
<dbReference type="Pfam" id="PF20343">
    <property type="entry name" value="DUF6638"/>
    <property type="match status" value="1"/>
</dbReference>
<dbReference type="EMBL" id="VHSH01000001">
    <property type="protein sequence ID" value="TQV83185.1"/>
    <property type="molecule type" value="Genomic_DNA"/>
</dbReference>
<organism evidence="2 3">
    <name type="scientific">Denitrobaculum tricleocarpae</name>
    <dbReference type="NCBI Taxonomy" id="2591009"/>
    <lineage>
        <taxon>Bacteria</taxon>
        <taxon>Pseudomonadati</taxon>
        <taxon>Pseudomonadota</taxon>
        <taxon>Alphaproteobacteria</taxon>
        <taxon>Rhodospirillales</taxon>
        <taxon>Rhodospirillaceae</taxon>
        <taxon>Denitrobaculum</taxon>
    </lineage>
</organism>
<feature type="region of interest" description="Disordered" evidence="1">
    <location>
        <begin position="442"/>
        <end position="498"/>
    </location>
</feature>
<reference evidence="2 3" key="1">
    <citation type="submission" date="2019-06" db="EMBL/GenBank/DDBJ databases">
        <title>Whole genome sequence for Rhodospirillaceae sp. R148.</title>
        <authorList>
            <person name="Wang G."/>
        </authorList>
    </citation>
    <scope>NUCLEOTIDE SEQUENCE [LARGE SCALE GENOMIC DNA]</scope>
    <source>
        <strain evidence="2 3">R148</strain>
    </source>
</reference>
<keyword evidence="3" id="KW-1185">Reference proteome</keyword>